<evidence type="ECO:0000313" key="2">
    <source>
        <dbReference type="Proteomes" id="UP001314170"/>
    </source>
</evidence>
<protein>
    <submittedName>
        <fullName evidence="1">Uncharacterized protein</fullName>
    </submittedName>
</protein>
<dbReference type="AlphaFoldDB" id="A0AAV1QZN1"/>
<accession>A0AAV1QZN1</accession>
<comment type="caution">
    <text evidence="1">The sequence shown here is derived from an EMBL/GenBank/DDBJ whole genome shotgun (WGS) entry which is preliminary data.</text>
</comment>
<dbReference type="EMBL" id="CAWUPB010000851">
    <property type="protein sequence ID" value="CAK7326524.1"/>
    <property type="molecule type" value="Genomic_DNA"/>
</dbReference>
<evidence type="ECO:0000313" key="1">
    <source>
        <dbReference type="EMBL" id="CAK7326524.1"/>
    </source>
</evidence>
<organism evidence="1 2">
    <name type="scientific">Dovyalis caffra</name>
    <dbReference type="NCBI Taxonomy" id="77055"/>
    <lineage>
        <taxon>Eukaryota</taxon>
        <taxon>Viridiplantae</taxon>
        <taxon>Streptophyta</taxon>
        <taxon>Embryophyta</taxon>
        <taxon>Tracheophyta</taxon>
        <taxon>Spermatophyta</taxon>
        <taxon>Magnoliopsida</taxon>
        <taxon>eudicotyledons</taxon>
        <taxon>Gunneridae</taxon>
        <taxon>Pentapetalae</taxon>
        <taxon>rosids</taxon>
        <taxon>fabids</taxon>
        <taxon>Malpighiales</taxon>
        <taxon>Salicaceae</taxon>
        <taxon>Flacourtieae</taxon>
        <taxon>Dovyalis</taxon>
    </lineage>
</organism>
<reference evidence="1 2" key="1">
    <citation type="submission" date="2024-01" db="EMBL/GenBank/DDBJ databases">
        <authorList>
            <person name="Waweru B."/>
        </authorList>
    </citation>
    <scope>NUCLEOTIDE SEQUENCE [LARGE SCALE GENOMIC DNA]</scope>
</reference>
<proteinExistence type="predicted"/>
<sequence>MDSSNDAAIVHSLYRYSPPKEFSSISCRTRGDFKCGKWRNAAGRCRMVSTWNGKIKSLTQGLQATAVRYSQATPKDELTNGKRFTFNHDTRPIIACQTIRLDLVDLLE</sequence>
<gene>
    <name evidence="1" type="ORF">DCAF_LOCUS4226</name>
</gene>
<name>A0AAV1QZN1_9ROSI</name>
<dbReference type="Proteomes" id="UP001314170">
    <property type="component" value="Unassembled WGS sequence"/>
</dbReference>
<keyword evidence="2" id="KW-1185">Reference proteome</keyword>